<evidence type="ECO:0000313" key="9">
    <source>
        <dbReference type="EMBL" id="MEK8026937.1"/>
    </source>
</evidence>
<reference evidence="9 10" key="1">
    <citation type="submission" date="2024-04" db="EMBL/GenBank/DDBJ databases">
        <title>Novel species of the genus Ideonella isolated from streams.</title>
        <authorList>
            <person name="Lu H."/>
        </authorList>
    </citation>
    <scope>NUCLEOTIDE SEQUENCE [LARGE SCALE GENOMIC DNA]</scope>
    <source>
        <strain evidence="9 10">BYS139W</strain>
    </source>
</reference>
<dbReference type="InterPro" id="IPR052518">
    <property type="entry name" value="CHR_Transporter"/>
</dbReference>
<dbReference type="RefSeq" id="WP_341374720.1">
    <property type="nucleotide sequence ID" value="NZ_JBBUTF010000011.1"/>
</dbReference>
<evidence type="ECO:0000256" key="5">
    <source>
        <dbReference type="ARBA" id="ARBA00022989"/>
    </source>
</evidence>
<keyword evidence="6 8" id="KW-0472">Membrane</keyword>
<dbReference type="PANTHER" id="PTHR43663:SF1">
    <property type="entry name" value="CHROMATE TRANSPORTER"/>
    <property type="match status" value="1"/>
</dbReference>
<comment type="caution">
    <text evidence="9">The sequence shown here is derived from an EMBL/GenBank/DDBJ whole genome shotgun (WGS) entry which is preliminary data.</text>
</comment>
<protein>
    <submittedName>
        <fullName evidence="9">Chromate transporter</fullName>
    </submittedName>
</protein>
<evidence type="ECO:0000313" key="10">
    <source>
        <dbReference type="Proteomes" id="UP001368500"/>
    </source>
</evidence>
<keyword evidence="10" id="KW-1185">Reference proteome</keyword>
<proteinExistence type="inferred from homology"/>
<dbReference type="Pfam" id="PF02417">
    <property type="entry name" value="Chromate_transp"/>
    <property type="match status" value="1"/>
</dbReference>
<feature type="compositionally biased region" description="Pro residues" evidence="7">
    <location>
        <begin position="10"/>
        <end position="24"/>
    </location>
</feature>
<accession>A0ABU9BAK1</accession>
<evidence type="ECO:0000256" key="8">
    <source>
        <dbReference type="SAM" id="Phobius"/>
    </source>
</evidence>
<evidence type="ECO:0000256" key="6">
    <source>
        <dbReference type="ARBA" id="ARBA00023136"/>
    </source>
</evidence>
<feature type="region of interest" description="Disordered" evidence="7">
    <location>
        <begin position="215"/>
        <end position="235"/>
    </location>
</feature>
<evidence type="ECO:0000256" key="2">
    <source>
        <dbReference type="ARBA" id="ARBA00005262"/>
    </source>
</evidence>
<keyword evidence="3" id="KW-1003">Cell membrane</keyword>
<feature type="region of interest" description="Disordered" evidence="7">
    <location>
        <begin position="1"/>
        <end position="30"/>
    </location>
</feature>
<dbReference type="InterPro" id="IPR003370">
    <property type="entry name" value="Chromate_transpt"/>
</dbReference>
<keyword evidence="5 8" id="KW-1133">Transmembrane helix</keyword>
<dbReference type="EMBL" id="JBBUTF010000011">
    <property type="protein sequence ID" value="MEK8026937.1"/>
    <property type="molecule type" value="Genomic_DNA"/>
</dbReference>
<name>A0ABU9BAK1_9BURK</name>
<gene>
    <name evidence="9" type="ORF">AACH11_13280</name>
</gene>
<feature type="transmembrane region" description="Helical" evidence="8">
    <location>
        <begin position="102"/>
        <end position="129"/>
    </location>
</feature>
<organism evidence="9 10">
    <name type="scientific">Pseudaquabacterium rugosum</name>
    <dbReference type="NCBI Taxonomy" id="2984194"/>
    <lineage>
        <taxon>Bacteria</taxon>
        <taxon>Pseudomonadati</taxon>
        <taxon>Pseudomonadota</taxon>
        <taxon>Betaproteobacteria</taxon>
        <taxon>Burkholderiales</taxon>
        <taxon>Sphaerotilaceae</taxon>
        <taxon>Pseudaquabacterium</taxon>
    </lineage>
</organism>
<keyword evidence="4 8" id="KW-0812">Transmembrane</keyword>
<feature type="transmembrane region" description="Helical" evidence="8">
    <location>
        <begin position="168"/>
        <end position="188"/>
    </location>
</feature>
<evidence type="ECO:0000256" key="3">
    <source>
        <dbReference type="ARBA" id="ARBA00022475"/>
    </source>
</evidence>
<evidence type="ECO:0000256" key="7">
    <source>
        <dbReference type="SAM" id="MobiDB-lite"/>
    </source>
</evidence>
<comment type="similarity">
    <text evidence="2">Belongs to the chromate ion transporter (CHR) (TC 2.A.51) family.</text>
</comment>
<dbReference type="Proteomes" id="UP001368500">
    <property type="component" value="Unassembled WGS sequence"/>
</dbReference>
<dbReference type="PANTHER" id="PTHR43663">
    <property type="entry name" value="CHROMATE TRANSPORT PROTEIN-RELATED"/>
    <property type="match status" value="1"/>
</dbReference>
<feature type="transmembrane region" description="Helical" evidence="8">
    <location>
        <begin position="141"/>
        <end position="161"/>
    </location>
</feature>
<evidence type="ECO:0000256" key="4">
    <source>
        <dbReference type="ARBA" id="ARBA00022692"/>
    </source>
</evidence>
<comment type="subcellular location">
    <subcellularLocation>
        <location evidence="1">Cell membrane</location>
        <topology evidence="1">Multi-pass membrane protein</topology>
    </subcellularLocation>
</comment>
<sequence length="235" mass="23968">MPPDATTAAMPPPPPPPSPSPPQTDAPQRPSGPLQLFRVFTWTALQGFGGVLAVVQRELVERHRWYTPQGFVQDWAVAQVLPGPNVCNLALMLGDRTHGWRGALAALAGLLVAPAALLLTLAVLVGQAAAHPDGQAPLQGALHGMGAVAAGLIAGTALKLFQALREHPLGWTGAGLVAAATWAGLALAGWPLTALVPGLGAIACTATAWRLYPAQPPSGPGAGPGTGHPDTGDRR</sequence>
<evidence type="ECO:0000256" key="1">
    <source>
        <dbReference type="ARBA" id="ARBA00004651"/>
    </source>
</evidence>